<dbReference type="RefSeq" id="WP_157195582.1">
    <property type="nucleotide sequence ID" value="NZ_QJKF01000001.1"/>
</dbReference>
<dbReference type="Proteomes" id="UP000247569">
    <property type="component" value="Unassembled WGS sequence"/>
</dbReference>
<accession>A0A318KBK7</accession>
<name>A0A318KBK7_9NOCA</name>
<gene>
    <name evidence="1" type="ORF">DFR70_101689</name>
</gene>
<evidence type="ECO:0000313" key="1">
    <source>
        <dbReference type="EMBL" id="PXX71267.1"/>
    </source>
</evidence>
<organism evidence="1 2">
    <name type="scientific">Nocardia tenerifensis</name>
    <dbReference type="NCBI Taxonomy" id="228006"/>
    <lineage>
        <taxon>Bacteria</taxon>
        <taxon>Bacillati</taxon>
        <taxon>Actinomycetota</taxon>
        <taxon>Actinomycetes</taxon>
        <taxon>Mycobacteriales</taxon>
        <taxon>Nocardiaceae</taxon>
        <taxon>Nocardia</taxon>
    </lineage>
</organism>
<dbReference type="EMBL" id="QJKF01000001">
    <property type="protein sequence ID" value="PXX71267.1"/>
    <property type="molecule type" value="Genomic_DNA"/>
</dbReference>
<keyword evidence="2" id="KW-1185">Reference proteome</keyword>
<comment type="caution">
    <text evidence="1">The sequence shown here is derived from an EMBL/GenBank/DDBJ whole genome shotgun (WGS) entry which is preliminary data.</text>
</comment>
<proteinExistence type="predicted"/>
<protein>
    <submittedName>
        <fullName evidence="1">Uncharacterized protein</fullName>
    </submittedName>
</protein>
<reference evidence="1 2" key="1">
    <citation type="submission" date="2018-05" db="EMBL/GenBank/DDBJ databases">
        <title>Genomic Encyclopedia of Type Strains, Phase IV (KMG-IV): sequencing the most valuable type-strain genomes for metagenomic binning, comparative biology and taxonomic classification.</title>
        <authorList>
            <person name="Goeker M."/>
        </authorList>
    </citation>
    <scope>NUCLEOTIDE SEQUENCE [LARGE SCALE GENOMIC DNA]</scope>
    <source>
        <strain evidence="1 2">DSM 44704</strain>
    </source>
</reference>
<evidence type="ECO:0000313" key="2">
    <source>
        <dbReference type="Proteomes" id="UP000247569"/>
    </source>
</evidence>
<sequence>MTASFISATADRRIDEQNNLLDIASLMDWMPRLRASPRRARMVDTNPDRLGGNK</sequence>
<dbReference type="AlphaFoldDB" id="A0A318KBK7"/>